<accession>A0A673YK89</accession>
<dbReference type="Pfam" id="PF16575">
    <property type="entry name" value="CLP1_P"/>
    <property type="match status" value="1"/>
</dbReference>
<evidence type="ECO:0000313" key="13">
    <source>
        <dbReference type="Ensembl" id="ENSSTUP00000035053.1"/>
    </source>
</evidence>
<dbReference type="GO" id="GO:0000448">
    <property type="term" value="P:cleavage in ITS2 between 5.8S rRNA and LSU-rRNA of tricistronic rRNA transcript (SSU-rRNA, 5.8S rRNA, LSU-rRNA)"/>
    <property type="evidence" value="ECO:0007669"/>
    <property type="project" value="TreeGrafter"/>
</dbReference>
<organism evidence="13 14">
    <name type="scientific">Salmo trutta</name>
    <name type="common">Brown trout</name>
    <dbReference type="NCBI Taxonomy" id="8032"/>
    <lineage>
        <taxon>Eukaryota</taxon>
        <taxon>Metazoa</taxon>
        <taxon>Chordata</taxon>
        <taxon>Craniata</taxon>
        <taxon>Vertebrata</taxon>
        <taxon>Euteleostomi</taxon>
        <taxon>Actinopterygii</taxon>
        <taxon>Neopterygii</taxon>
        <taxon>Teleostei</taxon>
        <taxon>Protacanthopterygii</taxon>
        <taxon>Salmoniformes</taxon>
        <taxon>Salmonidae</taxon>
        <taxon>Salmoninae</taxon>
        <taxon>Salmo</taxon>
    </lineage>
</organism>
<reference evidence="13" key="1">
    <citation type="submission" date="2025-08" db="UniProtKB">
        <authorList>
            <consortium name="Ensembl"/>
        </authorList>
    </citation>
    <scope>IDENTIFICATION</scope>
</reference>
<dbReference type="Ensembl" id="ENSSTUT00000036635.1">
    <property type="protein sequence ID" value="ENSSTUP00000035053.1"/>
    <property type="gene ID" value="ENSSTUG00000014896.1"/>
</dbReference>
<comment type="subcellular location">
    <subcellularLocation>
        <location evidence="1">Nucleus</location>
        <location evidence="1">Nucleolus</location>
    </subcellularLocation>
</comment>
<evidence type="ECO:0000256" key="2">
    <source>
        <dbReference type="ARBA" id="ARBA00011003"/>
    </source>
</evidence>
<keyword evidence="8" id="KW-0539">Nucleus</keyword>
<evidence type="ECO:0000256" key="7">
    <source>
        <dbReference type="ARBA" id="ARBA00022840"/>
    </source>
</evidence>
<evidence type="ECO:0000256" key="3">
    <source>
        <dbReference type="ARBA" id="ARBA00022552"/>
    </source>
</evidence>
<evidence type="ECO:0000313" key="14">
    <source>
        <dbReference type="Proteomes" id="UP000472277"/>
    </source>
</evidence>
<sequence>NVMTSGSSPTEFPKTQTLQTSAQAQVLSLINGIINLVHAVWIKVILSHPDLFPLQTLCFRGKCLLSCLYGRVEVHGFTLEEGQQSYPLFSPSSHCPLTVTALGDSPNPSKTKKAGRLEAKAIVRKYLSAETCKRLLSEVDSDSCVILLEPLDTPLTRFLNSFPDLKELFGLSSVEELDGCPVILVCGAKNVGKSTFNRHLINTLLNHTASVEYLECDLGQTEFTPSGCLSLSTVREPLLGPPFTHQCAPEHMIFYGQSSCETDLDRYLESLKSLWRLYNRETPIVINTMGWVKGFGFQLLVDIIRLFSISHVVQLSSGDKVMCPQLTPEFLRSSHGWQTHPPVQSALGEDNSGTHPAQRSYTLFSIHSEFEGAGRPGEMRHQRSNEQRDLALLGYFSQLQSPEPGPVRPLHCFTPYQVPHSAVAVGVTHCEVAPTHVLYTANASLVGLCCLNEKVSGRGSPVLLSQTPVCPCVGFGVLRGVDMARGLYFLVTPVAPSVLRQVNCLLLGAVTLPNTLLTGQTGILGEPPYVTMDYSFELTGAGKLHVFKGLARPGQMKNAK</sequence>
<evidence type="ECO:0000259" key="10">
    <source>
        <dbReference type="Pfam" id="PF16575"/>
    </source>
</evidence>
<keyword evidence="4" id="KW-0808">Transferase</keyword>
<dbReference type="PANTHER" id="PTHR12755:SF3">
    <property type="entry name" value="POLYNUCLEOTIDE 5'-HYDROXYL-KINASE NOL9"/>
    <property type="match status" value="1"/>
</dbReference>
<feature type="domain" description="NOL9 C-terminal" evidence="12">
    <location>
        <begin position="414"/>
        <end position="513"/>
    </location>
</feature>
<dbReference type="Proteomes" id="UP000472277">
    <property type="component" value="Chromosome 30"/>
</dbReference>
<evidence type="ECO:0000256" key="5">
    <source>
        <dbReference type="ARBA" id="ARBA00022741"/>
    </source>
</evidence>
<dbReference type="InterPro" id="IPR027417">
    <property type="entry name" value="P-loop_NTPase"/>
</dbReference>
<feature type="domain" description="NOL9 N-terminal" evidence="11">
    <location>
        <begin position="55"/>
        <end position="169"/>
    </location>
</feature>
<dbReference type="GO" id="GO:0005524">
    <property type="term" value="F:ATP binding"/>
    <property type="evidence" value="ECO:0007669"/>
    <property type="project" value="UniProtKB-KW"/>
</dbReference>
<evidence type="ECO:0000256" key="8">
    <source>
        <dbReference type="ARBA" id="ARBA00023242"/>
    </source>
</evidence>
<dbReference type="SUPFAM" id="SSF52540">
    <property type="entry name" value="P-loop containing nucleoside triphosphate hydrolases"/>
    <property type="match status" value="1"/>
</dbReference>
<keyword evidence="3" id="KW-0698">rRNA processing</keyword>
<gene>
    <name evidence="13" type="primary">NOL9</name>
    <name evidence="13" type="synonym">nol9</name>
</gene>
<evidence type="ECO:0000256" key="6">
    <source>
        <dbReference type="ARBA" id="ARBA00022777"/>
    </source>
</evidence>
<dbReference type="PANTHER" id="PTHR12755">
    <property type="entry name" value="CLEAVAGE/POLYADENYLATION FACTOR IA SUBUNIT CLP1P"/>
    <property type="match status" value="1"/>
</dbReference>
<dbReference type="Pfam" id="PF24419">
    <property type="entry name" value="Cupin_NOL9"/>
    <property type="match status" value="1"/>
</dbReference>
<evidence type="ECO:0000259" key="12">
    <source>
        <dbReference type="Pfam" id="PF25467"/>
    </source>
</evidence>
<evidence type="ECO:0000256" key="1">
    <source>
        <dbReference type="ARBA" id="ARBA00004604"/>
    </source>
</evidence>
<proteinExistence type="inferred from homology"/>
<feature type="domain" description="Clp1 P-loop" evidence="10">
    <location>
        <begin position="187"/>
        <end position="319"/>
    </location>
</feature>
<name>A0A673YK89_SALTR</name>
<dbReference type="InterPro" id="IPR045116">
    <property type="entry name" value="Clp1/Grc3"/>
</dbReference>
<dbReference type="Pfam" id="PF25467">
    <property type="entry name" value="NOL9_C"/>
    <property type="match status" value="1"/>
</dbReference>
<dbReference type="GeneTree" id="ENSGT00940000153668"/>
<evidence type="ECO:0000256" key="9">
    <source>
        <dbReference type="ARBA" id="ARBA00071212"/>
    </source>
</evidence>
<dbReference type="GO" id="GO:0005730">
    <property type="term" value="C:nucleolus"/>
    <property type="evidence" value="ECO:0007669"/>
    <property type="project" value="UniProtKB-SubCell"/>
</dbReference>
<dbReference type="InterPro" id="IPR032319">
    <property type="entry name" value="CLP1_P"/>
</dbReference>
<dbReference type="InterPro" id="IPR057573">
    <property type="entry name" value="NOL9_N"/>
</dbReference>
<protein>
    <recommendedName>
        <fullName evidence="9">Polynucleotide 5'-hydroxyl-kinase NOL9</fullName>
    </recommendedName>
</protein>
<dbReference type="InterPro" id="IPR057570">
    <property type="entry name" value="NOL9_C"/>
</dbReference>
<keyword evidence="6" id="KW-0418">Kinase</keyword>
<keyword evidence="5" id="KW-0547">Nucleotide-binding</keyword>
<comment type="similarity">
    <text evidence="2">Belongs to the Clp1 family. NOL9/GRC3 subfamily.</text>
</comment>
<reference evidence="13" key="2">
    <citation type="submission" date="2025-09" db="UniProtKB">
        <authorList>
            <consortium name="Ensembl"/>
        </authorList>
    </citation>
    <scope>IDENTIFICATION</scope>
</reference>
<evidence type="ECO:0000256" key="4">
    <source>
        <dbReference type="ARBA" id="ARBA00022679"/>
    </source>
</evidence>
<keyword evidence="14" id="KW-1185">Reference proteome</keyword>
<evidence type="ECO:0000259" key="11">
    <source>
        <dbReference type="Pfam" id="PF24419"/>
    </source>
</evidence>
<keyword evidence="7" id="KW-0067">ATP-binding</keyword>
<dbReference type="AlphaFoldDB" id="A0A673YK89"/>
<dbReference type="GO" id="GO:0051731">
    <property type="term" value="F:polynucleotide 5'-hydroxyl-kinase activity"/>
    <property type="evidence" value="ECO:0007669"/>
    <property type="project" value="InterPro"/>
</dbReference>
<dbReference type="Gene3D" id="3.40.50.300">
    <property type="entry name" value="P-loop containing nucleotide triphosphate hydrolases"/>
    <property type="match status" value="1"/>
</dbReference>